<evidence type="ECO:0000256" key="2">
    <source>
        <dbReference type="ARBA" id="ARBA00022692"/>
    </source>
</evidence>
<dbReference type="AlphaFoldDB" id="A0A2T0YAQ1"/>
<protein>
    <submittedName>
        <fullName evidence="6">UbiA prenyltransferase family protein</fullName>
    </submittedName>
</protein>
<organism evidence="6 7">
    <name type="scientific">Nesterenkonia sandarakina</name>
    <dbReference type="NCBI Taxonomy" id="272918"/>
    <lineage>
        <taxon>Bacteria</taxon>
        <taxon>Bacillati</taxon>
        <taxon>Actinomycetota</taxon>
        <taxon>Actinomycetes</taxon>
        <taxon>Micrococcales</taxon>
        <taxon>Micrococcaceae</taxon>
        <taxon>Nesterenkonia</taxon>
    </lineage>
</organism>
<dbReference type="Pfam" id="PF01040">
    <property type="entry name" value="UbiA"/>
    <property type="match status" value="1"/>
</dbReference>
<feature type="transmembrane region" description="Helical" evidence="5">
    <location>
        <begin position="43"/>
        <end position="64"/>
    </location>
</feature>
<feature type="transmembrane region" description="Helical" evidence="5">
    <location>
        <begin position="144"/>
        <end position="174"/>
    </location>
</feature>
<evidence type="ECO:0000256" key="1">
    <source>
        <dbReference type="ARBA" id="ARBA00004141"/>
    </source>
</evidence>
<proteinExistence type="predicted"/>
<dbReference type="EMBL" id="PVTY01000033">
    <property type="protein sequence ID" value="PRZ11742.1"/>
    <property type="molecule type" value="Genomic_DNA"/>
</dbReference>
<evidence type="ECO:0000313" key="6">
    <source>
        <dbReference type="EMBL" id="PRZ11742.1"/>
    </source>
</evidence>
<reference evidence="6 7" key="1">
    <citation type="submission" date="2018-03" db="EMBL/GenBank/DDBJ databases">
        <title>Comparative analysis of microorganisms from saline springs in Andes Mountain Range, Colombia.</title>
        <authorList>
            <person name="Rubin E."/>
        </authorList>
    </citation>
    <scope>NUCLEOTIDE SEQUENCE [LARGE SCALE GENOMIC DNA]</scope>
    <source>
        <strain evidence="6 7">CG 35</strain>
    </source>
</reference>
<keyword evidence="3 5" id="KW-1133">Transmembrane helix</keyword>
<dbReference type="NCBIfam" id="NF010119">
    <property type="entry name" value="PRK13595.1"/>
    <property type="match status" value="1"/>
</dbReference>
<name>A0A2T0YAQ1_9MICC</name>
<accession>A0A2T0YAQ1</accession>
<dbReference type="GO" id="GO:0016020">
    <property type="term" value="C:membrane"/>
    <property type="evidence" value="ECO:0007669"/>
    <property type="project" value="UniProtKB-SubCell"/>
</dbReference>
<dbReference type="RefSeq" id="WP_308738010.1">
    <property type="nucleotide sequence ID" value="NZ_PVTY01000033.1"/>
</dbReference>
<comment type="subcellular location">
    <subcellularLocation>
        <location evidence="1">Membrane</location>
        <topology evidence="1">Multi-pass membrane protein</topology>
    </subcellularLocation>
</comment>
<dbReference type="Gene3D" id="1.20.120.1780">
    <property type="entry name" value="UbiA prenyltransferase"/>
    <property type="match status" value="1"/>
</dbReference>
<evidence type="ECO:0000256" key="4">
    <source>
        <dbReference type="ARBA" id="ARBA00023136"/>
    </source>
</evidence>
<feature type="transmembrane region" description="Helical" evidence="5">
    <location>
        <begin position="186"/>
        <end position="214"/>
    </location>
</feature>
<dbReference type="Proteomes" id="UP000238217">
    <property type="component" value="Unassembled WGS sequence"/>
</dbReference>
<evidence type="ECO:0000256" key="3">
    <source>
        <dbReference type="ARBA" id="ARBA00022989"/>
    </source>
</evidence>
<keyword evidence="4 5" id="KW-0472">Membrane</keyword>
<feature type="transmembrane region" description="Helical" evidence="5">
    <location>
        <begin position="20"/>
        <end position="37"/>
    </location>
</feature>
<feature type="transmembrane region" description="Helical" evidence="5">
    <location>
        <begin position="76"/>
        <end position="104"/>
    </location>
</feature>
<gene>
    <name evidence="6" type="ORF">BCL67_13311</name>
</gene>
<evidence type="ECO:0000313" key="7">
    <source>
        <dbReference type="Proteomes" id="UP000238217"/>
    </source>
</evidence>
<keyword evidence="6" id="KW-0808">Transferase</keyword>
<keyword evidence="7" id="KW-1185">Reference proteome</keyword>
<sequence>MGPGANQQTPRIRAGEVRSIWIAVLVTNLPFLAYFGWVLPGDALLWIGLYLLVFFFYSAPPLRFKARPYLDSLSNAAYALPIAIVPLALESGPVWAAAVALMAWSVAKHAFDAVQDIEEDRTAGITTTAVRLGVRGTVLWSGTWWTLATIGFAMVNVPVALLNALISGGLLYILFRSASSSTAHGLYRYSIAFPYVAGAVAGIQLVAALLLGWYP</sequence>
<evidence type="ECO:0000256" key="5">
    <source>
        <dbReference type="SAM" id="Phobius"/>
    </source>
</evidence>
<keyword evidence="2 5" id="KW-0812">Transmembrane</keyword>
<dbReference type="GO" id="GO:0016765">
    <property type="term" value="F:transferase activity, transferring alkyl or aryl (other than methyl) groups"/>
    <property type="evidence" value="ECO:0007669"/>
    <property type="project" value="InterPro"/>
</dbReference>
<dbReference type="InterPro" id="IPR000537">
    <property type="entry name" value="UbiA_prenyltransferase"/>
</dbReference>
<comment type="caution">
    <text evidence="6">The sequence shown here is derived from an EMBL/GenBank/DDBJ whole genome shotgun (WGS) entry which is preliminary data.</text>
</comment>